<dbReference type="Gene3D" id="3.30.420.10">
    <property type="entry name" value="Ribonuclease H-like superfamily/Ribonuclease H"/>
    <property type="match status" value="2"/>
</dbReference>
<dbReference type="PROSITE" id="PS50822">
    <property type="entry name" value="PIWI"/>
    <property type="match status" value="2"/>
</dbReference>
<accession>A0A2P6SJA6</accession>
<feature type="compositionally biased region" description="Acidic residues" evidence="4">
    <location>
        <begin position="125"/>
        <end position="134"/>
    </location>
</feature>
<evidence type="ECO:0000256" key="1">
    <source>
        <dbReference type="ARBA" id="ARBA00008201"/>
    </source>
</evidence>
<dbReference type="Gene3D" id="3.40.50.2300">
    <property type="match status" value="1"/>
</dbReference>
<proteinExistence type="inferred from homology"/>
<gene>
    <name evidence="6" type="ORF">RchiOBHm_Chr1g0362621</name>
</gene>
<reference evidence="6 7" key="1">
    <citation type="journal article" date="2018" name="Nat. Genet.">
        <title>The Rosa genome provides new insights in the design of modern roses.</title>
        <authorList>
            <person name="Bendahmane M."/>
        </authorList>
    </citation>
    <scope>NUCLEOTIDE SEQUENCE [LARGE SCALE GENOMIC DNA]</scope>
    <source>
        <strain evidence="7">cv. Old Blush</strain>
    </source>
</reference>
<dbReference type="Pfam" id="PF14303">
    <property type="entry name" value="NAM-associated"/>
    <property type="match status" value="1"/>
</dbReference>
<protein>
    <submittedName>
        <fullName evidence="6">Putative post-transcriptional gene silencing PAZ-Argonaute family</fullName>
    </submittedName>
</protein>
<dbReference type="SUPFAM" id="SSF101690">
    <property type="entry name" value="PAZ domain"/>
    <property type="match status" value="2"/>
</dbReference>
<dbReference type="Pfam" id="PF08699">
    <property type="entry name" value="ArgoL1"/>
    <property type="match status" value="1"/>
</dbReference>
<name>A0A2P6SJA6_ROSCH</name>
<dbReference type="InterPro" id="IPR012337">
    <property type="entry name" value="RNaseH-like_sf"/>
</dbReference>
<dbReference type="InterPro" id="IPR003165">
    <property type="entry name" value="Piwi"/>
</dbReference>
<dbReference type="Gramene" id="PRQ58743">
    <property type="protein sequence ID" value="PRQ58743"/>
    <property type="gene ID" value="RchiOBHm_Chr1g0362621"/>
</dbReference>
<dbReference type="SUPFAM" id="SSF53098">
    <property type="entry name" value="Ribonuclease H-like"/>
    <property type="match status" value="1"/>
</dbReference>
<dbReference type="InterPro" id="IPR036397">
    <property type="entry name" value="RNaseH_sf"/>
</dbReference>
<feature type="compositionally biased region" description="Basic residues" evidence="4">
    <location>
        <begin position="147"/>
        <end position="159"/>
    </location>
</feature>
<dbReference type="Pfam" id="PF02171">
    <property type="entry name" value="Piwi"/>
    <property type="match status" value="2"/>
</dbReference>
<dbReference type="InterPro" id="IPR014811">
    <property type="entry name" value="ArgoL1"/>
</dbReference>
<dbReference type="CDD" id="cd02846">
    <property type="entry name" value="PAZ_argonaute_like"/>
    <property type="match status" value="1"/>
</dbReference>
<dbReference type="SMART" id="SM00950">
    <property type="entry name" value="Piwi"/>
    <property type="match status" value="1"/>
</dbReference>
<dbReference type="SMART" id="SM01163">
    <property type="entry name" value="DUF1785"/>
    <property type="match status" value="1"/>
</dbReference>
<feature type="domain" description="Piwi" evidence="5">
    <location>
        <begin position="540"/>
        <end position="687"/>
    </location>
</feature>
<dbReference type="EMBL" id="PDCK01000039">
    <property type="protein sequence ID" value="PRQ58743.1"/>
    <property type="molecule type" value="Genomic_DNA"/>
</dbReference>
<dbReference type="AlphaFoldDB" id="A0A2P6SJA6"/>
<dbReference type="InterPro" id="IPR003100">
    <property type="entry name" value="PAZ_dom"/>
</dbReference>
<evidence type="ECO:0000256" key="3">
    <source>
        <dbReference type="ARBA" id="ARBA00023274"/>
    </source>
</evidence>
<dbReference type="Pfam" id="PF02170">
    <property type="entry name" value="PAZ"/>
    <property type="match status" value="1"/>
</dbReference>
<comment type="caution">
    <text evidence="6">The sequence shown here is derived from an EMBL/GenBank/DDBJ whole genome shotgun (WGS) entry which is preliminary data.</text>
</comment>
<dbReference type="InterPro" id="IPR032473">
    <property type="entry name" value="Argonaute_Mid_dom"/>
</dbReference>
<dbReference type="PANTHER" id="PTHR22891">
    <property type="entry name" value="EUKARYOTIC TRANSLATION INITIATION FACTOR 2C"/>
    <property type="match status" value="1"/>
</dbReference>
<dbReference type="Pfam" id="PF16487">
    <property type="entry name" value="ArgoMid"/>
    <property type="match status" value="1"/>
</dbReference>
<keyword evidence="7" id="KW-1185">Reference proteome</keyword>
<dbReference type="InterPro" id="IPR029466">
    <property type="entry name" value="NAM-associated_C"/>
</dbReference>
<keyword evidence="3" id="KW-0687">Ribonucleoprotein</keyword>
<comment type="similarity">
    <text evidence="1">Belongs to the argonaute family. Ago subfamily.</text>
</comment>
<dbReference type="GO" id="GO:0051607">
    <property type="term" value="P:defense response to virus"/>
    <property type="evidence" value="ECO:0007669"/>
    <property type="project" value="UniProtKB-ARBA"/>
</dbReference>
<dbReference type="Proteomes" id="UP000238479">
    <property type="component" value="Chromosome 1"/>
</dbReference>
<organism evidence="6 7">
    <name type="scientific">Rosa chinensis</name>
    <name type="common">China rose</name>
    <dbReference type="NCBI Taxonomy" id="74649"/>
    <lineage>
        <taxon>Eukaryota</taxon>
        <taxon>Viridiplantae</taxon>
        <taxon>Streptophyta</taxon>
        <taxon>Embryophyta</taxon>
        <taxon>Tracheophyta</taxon>
        <taxon>Spermatophyta</taxon>
        <taxon>Magnoliopsida</taxon>
        <taxon>eudicotyledons</taxon>
        <taxon>Gunneridae</taxon>
        <taxon>Pentapetalae</taxon>
        <taxon>rosids</taxon>
        <taxon>fabids</taxon>
        <taxon>Rosales</taxon>
        <taxon>Rosaceae</taxon>
        <taxon>Rosoideae</taxon>
        <taxon>Rosoideae incertae sedis</taxon>
        <taxon>Rosa</taxon>
    </lineage>
</organism>
<feature type="compositionally biased region" description="Polar residues" evidence="4">
    <location>
        <begin position="108"/>
        <end position="124"/>
    </location>
</feature>
<dbReference type="InterPro" id="IPR036085">
    <property type="entry name" value="PAZ_dom_sf"/>
</dbReference>
<keyword evidence="2" id="KW-0678">Repressor</keyword>
<evidence type="ECO:0000256" key="2">
    <source>
        <dbReference type="ARBA" id="ARBA00022491"/>
    </source>
</evidence>
<evidence type="ECO:0000256" key="4">
    <source>
        <dbReference type="SAM" id="MobiDB-lite"/>
    </source>
</evidence>
<evidence type="ECO:0000313" key="7">
    <source>
        <dbReference type="Proteomes" id="UP000238479"/>
    </source>
</evidence>
<dbReference type="GO" id="GO:1990904">
    <property type="term" value="C:ribonucleoprotein complex"/>
    <property type="evidence" value="ECO:0007669"/>
    <property type="project" value="UniProtKB-KW"/>
</dbReference>
<feature type="domain" description="Piwi" evidence="5">
    <location>
        <begin position="472"/>
        <end position="535"/>
    </location>
</feature>
<feature type="region of interest" description="Disordered" evidence="4">
    <location>
        <begin position="108"/>
        <end position="163"/>
    </location>
</feature>
<dbReference type="STRING" id="74649.A0A2P6SJA6"/>
<evidence type="ECO:0000259" key="5">
    <source>
        <dbReference type="PROSITE" id="PS50822"/>
    </source>
</evidence>
<sequence>MFSHRASKKFETALFWRGYYQSLRPTQFGLSLNIVVSAKAFYQSTLVTEFIQQHFNYRDISKGLSNRDCLEMNQTQGIFMKKYPKKFNKFECWEKVKYHPYFVDPQSNPQPSASYSTATASENESPIELDDDIISETPSSSMPRPMGQKRAKEAKKKGKKAQDAAESMTLTIQAMAESTQASVELVKKRNEEVASHTKKVFEFEEAKEDARIMAMDIDTNSMTPQSKAWWKKKKGDIVAKTINCPWLMGAFALSELTFILEEDKQTKVSVIRYYHDKYCISLKHVALTALQCGNDSRPIYLPMELSVIICGQRYTGKLDKKQVTKLLRATCSRPTARGKEIKMVANDIHYHQNLMNSQFGIKVSKDMELVDARALPPPMVITARLCFSNSNNIDLSILTSDYANCHSLNTMTVVLKQRIYTPRMGAWNMDNKKMVNGGIVDFWAFVNFSGIPEESSDRFIKALIAMCNSKGMINVKVGGRNTVLNDAIQRSIPLVNDDPTIIIGADVAHPQPGEDSSPSIAAVVASMDWPEVYKYRGVLDGVSEGQFSQVLLYEMDVIRKACASLEEGYMPPVTFAVVQKRHHTRLFLAGNKSHRKCNVLPGTTVDTKICHPTEFDFYLTSHAAIQGTSCPTHYHVLFDENKFSVDALQILTNNLCYTYARCTRAVSVVPPVYYAHLAASRGRYYIKGDASNDASSGGTAAQFQILPDVHHHVKDVMFFC</sequence>
<dbReference type="GO" id="GO:0003723">
    <property type="term" value="F:RNA binding"/>
    <property type="evidence" value="ECO:0007669"/>
    <property type="project" value="InterPro"/>
</dbReference>
<dbReference type="Gene3D" id="2.170.260.10">
    <property type="entry name" value="paz domain"/>
    <property type="match status" value="1"/>
</dbReference>
<evidence type="ECO:0000313" key="6">
    <source>
        <dbReference type="EMBL" id="PRQ58743.1"/>
    </source>
</evidence>